<gene>
    <name evidence="2" type="ORF">VNO80_22909</name>
</gene>
<dbReference type="EMBL" id="JAYMYR010000008">
    <property type="protein sequence ID" value="KAK7348356.1"/>
    <property type="molecule type" value="Genomic_DNA"/>
</dbReference>
<keyword evidence="3" id="KW-1185">Reference proteome</keyword>
<dbReference type="PANTHER" id="PTHR33184:SF67">
    <property type="entry name" value="PROTEIN TAPETUM DETERMINANT 1"/>
    <property type="match status" value="1"/>
</dbReference>
<dbReference type="Pfam" id="PF24068">
    <property type="entry name" value="TPD1_C"/>
    <property type="match status" value="1"/>
</dbReference>
<comment type="caution">
    <text evidence="2">The sequence shown here is derived from an EMBL/GenBank/DDBJ whole genome shotgun (WGS) entry which is preliminary data.</text>
</comment>
<keyword evidence="1" id="KW-0732">Signal</keyword>
<evidence type="ECO:0000313" key="2">
    <source>
        <dbReference type="EMBL" id="KAK7348356.1"/>
    </source>
</evidence>
<evidence type="ECO:0000313" key="3">
    <source>
        <dbReference type="Proteomes" id="UP001374584"/>
    </source>
</evidence>
<organism evidence="2 3">
    <name type="scientific">Phaseolus coccineus</name>
    <name type="common">Scarlet runner bean</name>
    <name type="synonym">Phaseolus multiflorus</name>
    <dbReference type="NCBI Taxonomy" id="3886"/>
    <lineage>
        <taxon>Eukaryota</taxon>
        <taxon>Viridiplantae</taxon>
        <taxon>Streptophyta</taxon>
        <taxon>Embryophyta</taxon>
        <taxon>Tracheophyta</taxon>
        <taxon>Spermatophyta</taxon>
        <taxon>Magnoliopsida</taxon>
        <taxon>eudicotyledons</taxon>
        <taxon>Gunneridae</taxon>
        <taxon>Pentapetalae</taxon>
        <taxon>rosids</taxon>
        <taxon>fabids</taxon>
        <taxon>Fabales</taxon>
        <taxon>Fabaceae</taxon>
        <taxon>Papilionoideae</taxon>
        <taxon>50 kb inversion clade</taxon>
        <taxon>NPAAA clade</taxon>
        <taxon>indigoferoid/millettioid clade</taxon>
        <taxon>Phaseoleae</taxon>
        <taxon>Phaseolus</taxon>
    </lineage>
</organism>
<accession>A0AAN9M6P0</accession>
<dbReference type="InterPro" id="IPR040361">
    <property type="entry name" value="TPD1"/>
</dbReference>
<sequence length="206" mass="22879">MRGLASLVLKQACFFLQLLQVKQIESISEIIMKVGLKITKARIFCMVSVASLFAMLLVRDVLIHREGERDTGIAEMLFSKGNRTVITSRKLLQSADDGGLNHIGMVCSKDDIVIYQGEVPPLPTGIPSYTVQIMNMCASDCDIAYIRLHCGWFSSARLINPKVFRRVGYDDCLVNDGKPLVSGKTISFQYSNTFRYPLSVSSVICS</sequence>
<reference evidence="2 3" key="1">
    <citation type="submission" date="2024-01" db="EMBL/GenBank/DDBJ databases">
        <title>The genomes of 5 underutilized Papilionoideae crops provide insights into root nodulation and disease resistanc.</title>
        <authorList>
            <person name="Jiang F."/>
        </authorList>
    </citation>
    <scope>NUCLEOTIDE SEQUENCE [LARGE SCALE GENOMIC DNA]</scope>
    <source>
        <strain evidence="2">JINMINGXINNONG_FW02</strain>
        <tissue evidence="2">Leaves</tissue>
    </source>
</reference>
<dbReference type="AlphaFoldDB" id="A0AAN9M6P0"/>
<dbReference type="PANTHER" id="PTHR33184">
    <property type="entry name" value="PROTEIN TAPETUM DETERMINANT 1-LIKE-RELATED"/>
    <property type="match status" value="1"/>
</dbReference>
<dbReference type="GO" id="GO:0001709">
    <property type="term" value="P:cell fate determination"/>
    <property type="evidence" value="ECO:0007669"/>
    <property type="project" value="TreeGrafter"/>
</dbReference>
<evidence type="ECO:0000256" key="1">
    <source>
        <dbReference type="ARBA" id="ARBA00022729"/>
    </source>
</evidence>
<proteinExistence type="predicted"/>
<protein>
    <submittedName>
        <fullName evidence="2">Uncharacterized protein</fullName>
    </submittedName>
</protein>
<dbReference type="Proteomes" id="UP001374584">
    <property type="component" value="Unassembled WGS sequence"/>
</dbReference>
<name>A0AAN9M6P0_PHACN</name>